<accession>A8CWA9</accession>
<reference evidence="9" key="3">
    <citation type="submission" date="2016-10" db="UniProtKB">
        <authorList>
            <consortium name="VectorBase"/>
        </authorList>
    </citation>
    <scope>IDENTIFICATION</scope>
    <source>
        <strain evidence="9">Jacobina</strain>
    </source>
</reference>
<reference evidence="9 10" key="2">
    <citation type="submission" date="2012-05" db="EMBL/GenBank/DDBJ databases">
        <title>Whole Genome Assembly of Lutzomyia longipalpis.</title>
        <authorList>
            <person name="Richards S."/>
            <person name="Qu C."/>
            <person name="Dillon R."/>
            <person name="Worley K."/>
            <person name="Scherer S."/>
            <person name="Batterton M."/>
            <person name="Taylor A."/>
            <person name="Hawes A."/>
            <person name="Hernandez B."/>
            <person name="Kovar C."/>
            <person name="Mandapat C."/>
            <person name="Pham C."/>
            <person name="Qu C."/>
            <person name="Jing C."/>
            <person name="Bess C."/>
            <person name="Bandaranaike D."/>
            <person name="Ngo D."/>
            <person name="Ongeri F."/>
            <person name="Arias F."/>
            <person name="Lara F."/>
            <person name="Weissenberger G."/>
            <person name="Kamau G."/>
            <person name="Han H."/>
            <person name="Shen H."/>
            <person name="Dinh H."/>
            <person name="Khalil I."/>
            <person name="Jones J."/>
            <person name="Shafer J."/>
            <person name="Jayaseelan J."/>
            <person name="Quiroz J."/>
            <person name="Blankenburg K."/>
            <person name="Nguyen L."/>
            <person name="Jackson L."/>
            <person name="Francisco L."/>
            <person name="Tang L.-Y."/>
            <person name="Pu L.-L."/>
            <person name="Perales L."/>
            <person name="Lorensuhewa L."/>
            <person name="Munidasa M."/>
            <person name="Coyle M."/>
            <person name="Taylor M."/>
            <person name="Puazo M."/>
            <person name="Firestine M."/>
            <person name="Scheel M."/>
            <person name="Javaid M."/>
            <person name="Wang M."/>
            <person name="Li M."/>
            <person name="Tabassum N."/>
            <person name="Saada N."/>
            <person name="Osuji N."/>
            <person name="Aqrawi P."/>
            <person name="Fu Q."/>
            <person name="Thornton R."/>
            <person name="Raj R."/>
            <person name="Goodspeed R."/>
            <person name="Mata R."/>
            <person name="Najjar R."/>
            <person name="Gubbala S."/>
            <person name="Lee S."/>
            <person name="Denson S."/>
            <person name="Patil S."/>
            <person name="Macmil S."/>
            <person name="Qi S."/>
            <person name="Matskevitch T."/>
            <person name="Palculict T."/>
            <person name="Mathew T."/>
            <person name="Vee V."/>
            <person name="Velamala V."/>
            <person name="Korchina V."/>
            <person name="Cai W."/>
            <person name="Liu W."/>
            <person name="Dai W."/>
            <person name="Zou X."/>
            <person name="Zhu Y."/>
            <person name="Zhang Y."/>
            <person name="Wu Y.-Q."/>
            <person name="Xin Y."/>
            <person name="Nazarath L."/>
            <person name="Kovar C."/>
            <person name="Han Y."/>
            <person name="Muzny D."/>
            <person name="Gibbs R."/>
        </authorList>
    </citation>
    <scope>NUCLEOTIDE SEQUENCE [LARGE SCALE GENOMIC DNA]</scope>
    <source>
        <strain evidence="9 10">Jacobina</strain>
    </source>
</reference>
<evidence type="ECO:0000256" key="4">
    <source>
        <dbReference type="ARBA" id="ARBA00023157"/>
    </source>
</evidence>
<sequence>MKVFVIVFLGIIACASSLPFADIECPPVDDEHGQAVVVPHPSDCSFYVICTQGVPVVRPCSEGLVFNPETSTCDWPHNVPECSGNSD</sequence>
<feature type="domain" description="Chitin-binding type-2" evidence="7">
    <location>
        <begin position="22"/>
        <end position="84"/>
    </location>
</feature>
<gene>
    <name evidence="8" type="primary">Per3</name>
</gene>
<keyword evidence="10" id="KW-1185">Reference proteome</keyword>
<name>A8CWA9_LUTLO</name>
<evidence type="ECO:0000256" key="3">
    <source>
        <dbReference type="ARBA" id="ARBA00022737"/>
    </source>
</evidence>
<keyword evidence="5" id="KW-0325">Glycoprotein</keyword>
<dbReference type="AlphaFoldDB" id="A8CWA9"/>
<dbReference type="InterPro" id="IPR051940">
    <property type="entry name" value="Chitin_bind-dev_reg"/>
</dbReference>
<dbReference type="EMBL" id="EU124607">
    <property type="protein sequence ID" value="ABV60325.1"/>
    <property type="molecule type" value="mRNA"/>
</dbReference>
<evidence type="ECO:0000256" key="1">
    <source>
        <dbReference type="ARBA" id="ARBA00022669"/>
    </source>
</evidence>
<reference evidence="9" key="4">
    <citation type="submission" date="2025-05" db="UniProtKB">
        <authorList>
            <consortium name="EnsemblMetazoa"/>
        </authorList>
    </citation>
    <scope>IDENTIFICATION</scope>
    <source>
        <strain evidence="9">Jacobina</strain>
    </source>
</reference>
<evidence type="ECO:0000256" key="2">
    <source>
        <dbReference type="ARBA" id="ARBA00022729"/>
    </source>
</evidence>
<dbReference type="Proteomes" id="UP000092461">
    <property type="component" value="Unassembled WGS sequence"/>
</dbReference>
<dbReference type="GO" id="GO:0005576">
    <property type="term" value="C:extracellular region"/>
    <property type="evidence" value="ECO:0007669"/>
    <property type="project" value="InterPro"/>
</dbReference>
<protein>
    <submittedName>
        <fullName evidence="9">Peritrophin (Per32)</fullName>
    </submittedName>
    <submittedName>
        <fullName evidence="8">Putative peritrophin</fullName>
    </submittedName>
</protein>
<keyword evidence="4" id="KW-1015">Disulfide bond</keyword>
<dbReference type="EMBL" id="AJWK01014108">
    <property type="status" value="NOT_ANNOTATED_CDS"/>
    <property type="molecule type" value="Genomic_DNA"/>
</dbReference>
<evidence type="ECO:0000313" key="8">
    <source>
        <dbReference type="EMBL" id="ABV60325.1"/>
    </source>
</evidence>
<evidence type="ECO:0000313" key="9">
    <source>
        <dbReference type="EnsemblMetazoa" id="LLOJ004516-PA"/>
    </source>
</evidence>
<feature type="signal peptide" evidence="6">
    <location>
        <begin position="1"/>
        <end position="17"/>
    </location>
</feature>
<feature type="chain" id="PRO_5014566152" evidence="6">
    <location>
        <begin position="18"/>
        <end position="87"/>
    </location>
</feature>
<dbReference type="EnsemblMetazoa" id="LLOJ004516-RA">
    <property type="protein sequence ID" value="LLOJ004516-PA"/>
    <property type="gene ID" value="LLOJ004516"/>
</dbReference>
<dbReference type="SUPFAM" id="SSF57625">
    <property type="entry name" value="Invertebrate chitin-binding proteins"/>
    <property type="match status" value="1"/>
</dbReference>
<evidence type="ECO:0000313" key="10">
    <source>
        <dbReference type="Proteomes" id="UP000092461"/>
    </source>
</evidence>
<proteinExistence type="evidence at transcript level"/>
<organism evidence="8">
    <name type="scientific">Lutzomyia longipalpis</name>
    <name type="common">Sand fly</name>
    <dbReference type="NCBI Taxonomy" id="7200"/>
    <lineage>
        <taxon>Eukaryota</taxon>
        <taxon>Metazoa</taxon>
        <taxon>Ecdysozoa</taxon>
        <taxon>Arthropoda</taxon>
        <taxon>Hexapoda</taxon>
        <taxon>Insecta</taxon>
        <taxon>Pterygota</taxon>
        <taxon>Neoptera</taxon>
        <taxon>Endopterygota</taxon>
        <taxon>Diptera</taxon>
        <taxon>Nematocera</taxon>
        <taxon>Psychodoidea</taxon>
        <taxon>Psychodidae</taxon>
        <taxon>Lutzomyia</taxon>
        <taxon>Lutzomyia</taxon>
    </lineage>
</organism>
<keyword evidence="2 6" id="KW-0732">Signal</keyword>
<reference evidence="8" key="1">
    <citation type="journal article" date="2008" name="BMC Genomics">
        <title>The midgut transcriptome of Lutzomyia longipalpis: comparative analysis of cDNA libraries from sugar-fed, blood-fed, post-digested and Leishmania infantum chagasi-infected sand flies.</title>
        <authorList>
            <person name="Jochim R.C."/>
            <person name="Teixeira C.R."/>
            <person name="Laughinghouse A."/>
            <person name="Mu J."/>
            <person name="Oliveira F."/>
            <person name="Gomes R.B."/>
            <person name="Elnaiem D.E."/>
            <person name="Valenzuela J.G."/>
        </authorList>
    </citation>
    <scope>NUCLEOTIDE SEQUENCE</scope>
    <source>
        <tissue evidence="8">Midgut</tissue>
    </source>
</reference>
<dbReference type="SMART" id="SM00494">
    <property type="entry name" value="ChtBD2"/>
    <property type="match status" value="1"/>
</dbReference>
<evidence type="ECO:0000256" key="6">
    <source>
        <dbReference type="SAM" id="SignalP"/>
    </source>
</evidence>
<keyword evidence="3" id="KW-0677">Repeat</keyword>
<dbReference type="VEuPathDB" id="VectorBase:LLOJ004516"/>
<dbReference type="GO" id="GO:0008061">
    <property type="term" value="F:chitin binding"/>
    <property type="evidence" value="ECO:0007669"/>
    <property type="project" value="UniProtKB-KW"/>
</dbReference>
<dbReference type="CAZy" id="CBM14">
    <property type="family name" value="Carbohydrate-Binding Module Family 14"/>
</dbReference>
<dbReference type="Pfam" id="PF01607">
    <property type="entry name" value="CBM_14"/>
    <property type="match status" value="1"/>
</dbReference>
<evidence type="ECO:0000259" key="7">
    <source>
        <dbReference type="PROSITE" id="PS50940"/>
    </source>
</evidence>
<dbReference type="VEuPathDB" id="VectorBase:LLONM1_007300"/>
<dbReference type="PROSITE" id="PS50940">
    <property type="entry name" value="CHIT_BIND_II"/>
    <property type="match status" value="1"/>
</dbReference>
<dbReference type="InterPro" id="IPR002557">
    <property type="entry name" value="Chitin-bd_dom"/>
</dbReference>
<dbReference type="PANTHER" id="PTHR23301">
    <property type="entry name" value="CHITIN BINDING PERITROPHIN-A"/>
    <property type="match status" value="1"/>
</dbReference>
<dbReference type="PANTHER" id="PTHR23301:SF0">
    <property type="entry name" value="CHITIN-BINDING TYPE-2 DOMAIN-CONTAINING PROTEIN-RELATED"/>
    <property type="match status" value="1"/>
</dbReference>
<dbReference type="InterPro" id="IPR036508">
    <property type="entry name" value="Chitin-bd_dom_sf"/>
</dbReference>
<evidence type="ECO:0000256" key="5">
    <source>
        <dbReference type="ARBA" id="ARBA00023180"/>
    </source>
</evidence>
<dbReference type="Gene3D" id="2.170.140.10">
    <property type="entry name" value="Chitin binding domain"/>
    <property type="match status" value="1"/>
</dbReference>
<keyword evidence="1" id="KW-0147">Chitin-binding</keyword>